<organism evidence="2 3">
    <name type="scientific">Stackebrandtia endophytica</name>
    <dbReference type="NCBI Taxonomy" id="1496996"/>
    <lineage>
        <taxon>Bacteria</taxon>
        <taxon>Bacillati</taxon>
        <taxon>Actinomycetota</taxon>
        <taxon>Actinomycetes</taxon>
        <taxon>Glycomycetales</taxon>
        <taxon>Glycomycetaceae</taxon>
        <taxon>Stackebrandtia</taxon>
    </lineage>
</organism>
<dbReference type="EMBL" id="VFOW01000001">
    <property type="protein sequence ID" value="TQL76669.1"/>
    <property type="molecule type" value="Genomic_DNA"/>
</dbReference>
<dbReference type="InParanoid" id="A0A543AVQ5"/>
<dbReference type="AlphaFoldDB" id="A0A543AVQ5"/>
<protein>
    <submittedName>
        <fullName evidence="2">Uncharacterized protein</fullName>
    </submittedName>
</protein>
<evidence type="ECO:0000313" key="2">
    <source>
        <dbReference type="EMBL" id="TQL76669.1"/>
    </source>
</evidence>
<proteinExistence type="predicted"/>
<evidence type="ECO:0000313" key="3">
    <source>
        <dbReference type="Proteomes" id="UP000317043"/>
    </source>
</evidence>
<accession>A0A543AVQ5</accession>
<name>A0A543AVQ5_9ACTN</name>
<keyword evidence="3" id="KW-1185">Reference proteome</keyword>
<feature type="region of interest" description="Disordered" evidence="1">
    <location>
        <begin position="36"/>
        <end position="56"/>
    </location>
</feature>
<sequence>MLRLEPPQESAKIWAWSSADLADGKTDLFGAARKINQKNFGPPPMEQSGHTPTASLMAAPSGCSLLRAQCAQQ</sequence>
<comment type="caution">
    <text evidence="2">The sequence shown here is derived from an EMBL/GenBank/DDBJ whole genome shotgun (WGS) entry which is preliminary data.</text>
</comment>
<evidence type="ECO:0000256" key="1">
    <source>
        <dbReference type="SAM" id="MobiDB-lite"/>
    </source>
</evidence>
<gene>
    <name evidence="2" type="ORF">FB566_2204</name>
</gene>
<reference evidence="2 3" key="1">
    <citation type="submission" date="2019-06" db="EMBL/GenBank/DDBJ databases">
        <title>Sequencing the genomes of 1000 actinobacteria strains.</title>
        <authorList>
            <person name="Klenk H.-P."/>
        </authorList>
    </citation>
    <scope>NUCLEOTIDE SEQUENCE [LARGE SCALE GENOMIC DNA]</scope>
    <source>
        <strain evidence="2 3">DSM 45928</strain>
    </source>
</reference>
<dbReference type="Proteomes" id="UP000317043">
    <property type="component" value="Unassembled WGS sequence"/>
</dbReference>